<reference evidence="2" key="1">
    <citation type="submission" date="2020-04" db="EMBL/GenBank/DDBJ databases">
        <authorList>
            <person name="Alioto T."/>
            <person name="Alioto T."/>
            <person name="Gomez Garrido J."/>
        </authorList>
    </citation>
    <scope>NUCLEOTIDE SEQUENCE</scope>
    <source>
        <strain evidence="2">A484AB</strain>
    </source>
</reference>
<dbReference type="PANTHER" id="PTHR21505">
    <property type="entry name" value="MADF DOMAIN-CONTAINING PROTEIN-RELATED"/>
    <property type="match status" value="1"/>
</dbReference>
<feature type="region of interest" description="Disordered" evidence="1">
    <location>
        <begin position="23"/>
        <end position="60"/>
    </location>
</feature>
<dbReference type="Pfam" id="PF10545">
    <property type="entry name" value="MADF_DNA_bdg"/>
    <property type="match status" value="1"/>
</dbReference>
<dbReference type="OrthoDB" id="5978065at2759"/>
<comment type="caution">
    <text evidence="2">The sequence shown here is derived from an EMBL/GenBank/DDBJ whole genome shotgun (WGS) entry which is preliminary data.</text>
</comment>
<dbReference type="AlphaFoldDB" id="A0A7D9DV24"/>
<name>A0A7D9DV24_PARCT</name>
<dbReference type="Proteomes" id="UP001152795">
    <property type="component" value="Unassembled WGS sequence"/>
</dbReference>
<evidence type="ECO:0000256" key="1">
    <source>
        <dbReference type="SAM" id="MobiDB-lite"/>
    </source>
</evidence>
<dbReference type="SMART" id="SM00595">
    <property type="entry name" value="MADF"/>
    <property type="match status" value="1"/>
</dbReference>
<evidence type="ECO:0000313" key="3">
    <source>
        <dbReference type="Proteomes" id="UP001152795"/>
    </source>
</evidence>
<dbReference type="InterPro" id="IPR006578">
    <property type="entry name" value="MADF-dom"/>
</dbReference>
<keyword evidence="3" id="KW-1185">Reference proteome</keyword>
<sequence>MAESEDEICDDFYESLTQESLVETPQKKRDFAEIGEDNVSNKPTSSKKQKAEKSGGKSLAKSKKWTDKEIDKLLEMLEDRVCLWDVSSKEYHLRDKRAKAYKEMEEKLGVSAAEIKSKIVGLRAQLGREMVKVRARKSGMALSEVYESNWIYWDRLHFLTKVMEARKSKDNLVDQGDKHGNSPGSVETSVTADANSFPVPSQGQNSNKTPNYYSRKSKKNDLEMKRQELLSTCINVLKEPAPSQQAAPIQCPFSLYVAEKLSQFDRMTRMVAEKRISDVLFELEMKENSFQPFGQYHLQPTPADPTDSVGNMSSPYINHMLQNTNYR</sequence>
<accession>A0A7D9DV24</accession>
<gene>
    <name evidence="2" type="ORF">PACLA_8A031584</name>
</gene>
<dbReference type="EMBL" id="CACRXK020002264">
    <property type="protein sequence ID" value="CAB3993456.1"/>
    <property type="molecule type" value="Genomic_DNA"/>
</dbReference>
<feature type="region of interest" description="Disordered" evidence="1">
    <location>
        <begin position="172"/>
        <end position="220"/>
    </location>
</feature>
<evidence type="ECO:0000313" key="2">
    <source>
        <dbReference type="EMBL" id="CAB3993456.1"/>
    </source>
</evidence>
<dbReference type="PROSITE" id="PS51029">
    <property type="entry name" value="MADF"/>
    <property type="match status" value="1"/>
</dbReference>
<feature type="compositionally biased region" description="Polar residues" evidence="1">
    <location>
        <begin position="182"/>
        <end position="214"/>
    </location>
</feature>
<protein>
    <submittedName>
        <fullName evidence="2">Uncharacterized protein</fullName>
    </submittedName>
</protein>
<proteinExistence type="predicted"/>
<dbReference type="PANTHER" id="PTHR21505:SF12">
    <property type="entry name" value="MADF DOMAIN-CONTAINING PROTEIN-RELATED"/>
    <property type="match status" value="1"/>
</dbReference>
<organism evidence="2 3">
    <name type="scientific">Paramuricea clavata</name>
    <name type="common">Red gorgonian</name>
    <name type="synonym">Violescent sea-whip</name>
    <dbReference type="NCBI Taxonomy" id="317549"/>
    <lineage>
        <taxon>Eukaryota</taxon>
        <taxon>Metazoa</taxon>
        <taxon>Cnidaria</taxon>
        <taxon>Anthozoa</taxon>
        <taxon>Octocorallia</taxon>
        <taxon>Malacalcyonacea</taxon>
        <taxon>Plexauridae</taxon>
        <taxon>Paramuricea</taxon>
    </lineage>
</organism>